<feature type="compositionally biased region" description="Polar residues" evidence="1">
    <location>
        <begin position="993"/>
        <end position="1006"/>
    </location>
</feature>
<evidence type="ECO:0000259" key="2">
    <source>
        <dbReference type="PROSITE" id="PS50020"/>
    </source>
</evidence>
<feature type="compositionally biased region" description="Acidic residues" evidence="1">
    <location>
        <begin position="1323"/>
        <end position="1344"/>
    </location>
</feature>
<dbReference type="SUPFAM" id="SSF50156">
    <property type="entry name" value="PDZ domain-like"/>
    <property type="match status" value="1"/>
</dbReference>
<feature type="compositionally biased region" description="Pro residues" evidence="1">
    <location>
        <begin position="1975"/>
        <end position="1989"/>
    </location>
</feature>
<feature type="compositionally biased region" description="Low complexity" evidence="1">
    <location>
        <begin position="1515"/>
        <end position="1526"/>
    </location>
</feature>
<feature type="compositionally biased region" description="Basic and acidic residues" evidence="1">
    <location>
        <begin position="1594"/>
        <end position="1604"/>
    </location>
</feature>
<dbReference type="SMART" id="SM00228">
    <property type="entry name" value="PDZ"/>
    <property type="match status" value="1"/>
</dbReference>
<feature type="compositionally biased region" description="Polar residues" evidence="1">
    <location>
        <begin position="1493"/>
        <end position="1502"/>
    </location>
</feature>
<dbReference type="InterPro" id="IPR029071">
    <property type="entry name" value="Ubiquitin-like_domsf"/>
</dbReference>
<feature type="region of interest" description="Disordered" evidence="1">
    <location>
        <begin position="1544"/>
        <end position="1687"/>
    </location>
</feature>
<dbReference type="OrthoDB" id="5859304at2759"/>
<reference evidence="6" key="2">
    <citation type="submission" date="2021-01" db="UniProtKB">
        <authorList>
            <consortium name="EnsemblMetazoa"/>
        </authorList>
    </citation>
    <scope>IDENTIFICATION</scope>
</reference>
<dbReference type="Gene3D" id="1.20.1420.10">
    <property type="entry name" value="Talin, central domain"/>
    <property type="match status" value="1"/>
</dbReference>
<evidence type="ECO:0000313" key="7">
    <source>
        <dbReference type="Proteomes" id="UP000007110"/>
    </source>
</evidence>
<feature type="region of interest" description="Disordered" evidence="1">
    <location>
        <begin position="1890"/>
        <end position="2024"/>
    </location>
</feature>
<feature type="region of interest" description="Disordered" evidence="1">
    <location>
        <begin position="649"/>
        <end position="757"/>
    </location>
</feature>
<feature type="compositionally biased region" description="Polar residues" evidence="1">
    <location>
        <begin position="1293"/>
        <end position="1303"/>
    </location>
</feature>
<dbReference type="PROSITE" id="PS50020">
    <property type="entry name" value="WW_DOMAIN_2"/>
    <property type="match status" value="2"/>
</dbReference>
<reference evidence="7" key="1">
    <citation type="submission" date="2015-02" db="EMBL/GenBank/DDBJ databases">
        <title>Genome sequencing for Strongylocentrotus purpuratus.</title>
        <authorList>
            <person name="Murali S."/>
            <person name="Liu Y."/>
            <person name="Vee V."/>
            <person name="English A."/>
            <person name="Wang M."/>
            <person name="Skinner E."/>
            <person name="Han Y."/>
            <person name="Muzny D.M."/>
            <person name="Worley K.C."/>
            <person name="Gibbs R.A."/>
        </authorList>
    </citation>
    <scope>NUCLEOTIDE SEQUENCE</scope>
</reference>
<feature type="compositionally biased region" description="Low complexity" evidence="1">
    <location>
        <begin position="1747"/>
        <end position="1780"/>
    </location>
</feature>
<dbReference type="EnsemblMetazoa" id="XM_030981146">
    <property type="protein sequence ID" value="XP_030837006"/>
    <property type="gene ID" value="LOC764891"/>
</dbReference>
<dbReference type="GeneID" id="764891"/>
<keyword evidence="7" id="KW-1185">Reference proteome</keyword>
<protein>
    <recommendedName>
        <fullName evidence="8">FERM and PDZ domain-containing protein 4</fullName>
    </recommendedName>
</protein>
<dbReference type="InterPro" id="IPR014352">
    <property type="entry name" value="FERM/acyl-CoA-bd_prot_sf"/>
</dbReference>
<dbReference type="InterPro" id="IPR001478">
    <property type="entry name" value="PDZ"/>
</dbReference>
<feature type="region of interest" description="Disordered" evidence="1">
    <location>
        <begin position="1400"/>
        <end position="1443"/>
    </location>
</feature>
<dbReference type="Gene3D" id="2.30.42.10">
    <property type="match status" value="1"/>
</dbReference>
<dbReference type="CDD" id="cd17088">
    <property type="entry name" value="FERM_F1_FRMPD1_like"/>
    <property type="match status" value="1"/>
</dbReference>
<feature type="domain" description="Ras-associating" evidence="5">
    <location>
        <begin position="227"/>
        <end position="316"/>
    </location>
</feature>
<dbReference type="InterPro" id="IPR000299">
    <property type="entry name" value="FERM_domain"/>
</dbReference>
<dbReference type="Gene3D" id="2.20.70.10">
    <property type="match status" value="2"/>
</dbReference>
<dbReference type="SMART" id="SM00456">
    <property type="entry name" value="WW"/>
    <property type="match status" value="2"/>
</dbReference>
<evidence type="ECO:0000259" key="4">
    <source>
        <dbReference type="PROSITE" id="PS50106"/>
    </source>
</evidence>
<feature type="compositionally biased region" description="Basic and acidic residues" evidence="1">
    <location>
        <begin position="810"/>
        <end position="833"/>
    </location>
</feature>
<dbReference type="KEGG" id="spu:764891"/>
<feature type="region of interest" description="Disordered" evidence="1">
    <location>
        <begin position="769"/>
        <end position="872"/>
    </location>
</feature>
<dbReference type="GO" id="GO:0007165">
    <property type="term" value="P:signal transduction"/>
    <property type="evidence" value="ECO:0007669"/>
    <property type="project" value="InterPro"/>
</dbReference>
<name>A0A7M7NI87_STRPU</name>
<feature type="region of interest" description="Disordered" evidence="1">
    <location>
        <begin position="1028"/>
        <end position="1137"/>
    </location>
</feature>
<feature type="domain" description="FERM" evidence="3">
    <location>
        <begin position="226"/>
        <end position="546"/>
    </location>
</feature>
<feature type="region of interest" description="Disordered" evidence="1">
    <location>
        <begin position="595"/>
        <end position="628"/>
    </location>
</feature>
<feature type="compositionally biased region" description="Basic and acidic residues" evidence="1">
    <location>
        <begin position="1546"/>
        <end position="1573"/>
    </location>
</feature>
<feature type="domain" description="WW" evidence="2">
    <location>
        <begin position="16"/>
        <end position="49"/>
    </location>
</feature>
<sequence>MELDGARDTFLTRLNKSLEVGWQCKLKQDGRLYYLNHNNETSHWIPPLSNWSLVGDLPYGWETARDKNGKEYYINHRTSSTTREDPFDLEEAPPEQRDVILVRDTALGFGFIAGSERPVVIRSVTEGGPSIGKLLPGDEILKVNGEDVRNSDRQYIIDKIRYSTDEIALSVIQPYIDKTGLKSSFLSATKKQKLKAKPPRVRFADSVNTFPSNAPKMPPSLVYLPNVLKVYLENGQTKSFKYDDSTTVKEVLVNLKEKLGLKCLEYFSLVVEDVRVPSQHKFIILQEQESLRQIAERPGSQNWKCHLRITYIPFDAYDLLNEDAQAFDYFYQQCCNDVLQERFSTEMKPETVMRLASLHIQQHHLASKQTTKLSLKVIEKEDGLGSFLPRNILSHWKAKELRKMISQHMKQNQNLAAPGQKHLTELQAKLHYLKIFGTLKSFGTRTFLTTILDFPDVDQQSDASVIIGPHCDISLLAKTGDWAPVLEFNHLTRILLTVECGTEEGVHRLELHQKSGQAIIFLMQSEDAQQMASFINGYYRLLVNRSRTLLTETSLGMPAAKTEAPPYYGKHHVSIAKWNYPDDLVSEVISEEVNNVDSSEFEKAPKRRKTREGEQWVDLSAGPPPYQPDLTYIRNLKMHDRLQNIPELAEEHDTKENVEDSLPVEPKTAAAEPEVSPEQLDDSSPQSEDSQFSEEKADSEKEEEILSLLSSGASSPESDGSVSSVSGAAAIDSNRKSEAKSKKTGKKRDRSLTEGISKKIFRSITGMKFNVKDTVASNDSENVTTTEGKFISASPTQDTSLESESNSVHSAEESFVKDEASEERPNSRLRARDSILIQHRKISPRLERRRDSEDSEVSSENTEGQSNDSDIIDLTNIGDFDFDSDLSPTKSVDAYDDVFMDDDEVSDRVCEMHQVEFHVGSEPDDNISPGVEDDSEMLALCNESDVELDLPGFDNDDDDDVDKNKHKMDNHGEGDYHEEEVEDEDDIPVSVIDTVSPSPSLTSPMDTSDEAHGMQLAALVALNASLEEPTESLQAAAKSPDNECESDSGNETISSEIDNNNTEHTSTYQSPRDYASFDTASNFTDSVDLVEPESSSTTSLKDEDIHEPYGCAAGCATSSDTESTSTLHGSSPNLSAIDMHVGDDRAPSVHHQNIDDVLPSLAAPETSAGVGGYVDDIEALIATLAVQPPPLLDSGEIDEELLQAILPPPPLEGFDEGAIEGAFPQMNLSEDDEDEKKEIVNPNIDFLKNKSWELDEEEDRAVTELATSLDLLKMPSPGDEPDMSEVLDTSTSIKSNNGMNLRSSFPDPQDCEGTFGWNAEQDGRDDDDEEDKDLDSDMGDLEEEAGLRELLELTLSNAIGSIHHAEPSEFSEEGFITPSEVVRDHLEWENNKDVISEIESCNETEEELTPRPKSLNPDNAESDGEGEVIKVQYDSYGQLRGHGSPEEKVANILDAIISGGISPNVSSSSNRSTPSYDKPLNSPHDLDAKPRGIQQSKLQGSVDSGFHQPDQDQLSVTSPSETSSVTGMDNNCSGILDALVMSASAHPKDGLEDKTIQESTTEKMEDSNAEKPVVRPKIMGGKPNVPPKPPKPARPKDLQLKLDEYAGDTALRKSNKYPAPQPPQPPPRKRYKAPSIAAKASRFENTNVYKSHEKGSPERFATLPKSFAPPCDIDGDIDSSQKPELTRFHSDIATYGCEVDVQEKQKSGKPVTRSHTFSDSSPTKDSSIKPAPLRKAPPAPLPKPKKTSGASPTSSGTSSPRLSQRSPSASNSPSLSKKQSFTGSLSRLLTPKNKTWGQFKDALPFKQGSFKGNGSSRSKSKSRKPLKALWPSATMDTPGDIGNATKEASENRSNTLEKGGWGMFQRSESAEFNTKPDYSLEVRARSFSMNLMRNNSEDSTSESDMETPKGSPNLRQGGTLKERPSSMISLTESFPPPFYHPRRPPPPRPSNPPVLKAASLSKLSTRMYVQTGPISPIPPSSPVVSPEPVPSLDSSFDTDTEVSSPTPPPLPSTNPPDFSKPEGDISPVDDQYCNGNDNADLIMDIESRDYDGEAAISRAIQDIELLADDMRDSISTVESQPNSRQFRQTKESLLSEVREFTSNTKMVVSAAGQPGQQLKDCTNSSMHTLARLCSATQASMDVMSSTPQAKNLGRKVEDVARNFGATLGAASEAHGKPMSDPRMQQLLRKAQTMAALLSALMRSLRMLQH</sequence>
<feature type="compositionally biased region" description="Low complexity" evidence="1">
    <location>
        <begin position="706"/>
        <end position="732"/>
    </location>
</feature>
<feature type="compositionally biased region" description="Polar residues" evidence="1">
    <location>
        <begin position="1713"/>
        <end position="1725"/>
    </location>
</feature>
<dbReference type="SUPFAM" id="SSF47031">
    <property type="entry name" value="Second domain of FERM"/>
    <property type="match status" value="1"/>
</dbReference>
<dbReference type="Gene3D" id="2.30.29.30">
    <property type="entry name" value="Pleckstrin-homology domain (PH domain)/Phosphotyrosine-binding domain (PTB)"/>
    <property type="match status" value="1"/>
</dbReference>
<dbReference type="InterPro" id="IPR036020">
    <property type="entry name" value="WW_dom_sf"/>
</dbReference>
<dbReference type="CDD" id="cd14473">
    <property type="entry name" value="FERM_B-lobe"/>
    <property type="match status" value="1"/>
</dbReference>
<dbReference type="InterPro" id="IPR035963">
    <property type="entry name" value="FERM_2"/>
</dbReference>
<dbReference type="InterPro" id="IPR011993">
    <property type="entry name" value="PH-like_dom_sf"/>
</dbReference>
<dbReference type="SUPFAM" id="SSF50729">
    <property type="entry name" value="PH domain-like"/>
    <property type="match status" value="1"/>
</dbReference>
<evidence type="ECO:0000313" key="6">
    <source>
        <dbReference type="EnsemblMetazoa" id="XP_030837006"/>
    </source>
</evidence>
<dbReference type="InterPro" id="IPR019749">
    <property type="entry name" value="Band_41_domain"/>
</dbReference>
<dbReference type="Pfam" id="PF00595">
    <property type="entry name" value="PDZ"/>
    <property type="match status" value="1"/>
</dbReference>
<evidence type="ECO:0000256" key="1">
    <source>
        <dbReference type="SAM" id="MobiDB-lite"/>
    </source>
</evidence>
<dbReference type="PROSITE" id="PS50057">
    <property type="entry name" value="FERM_3"/>
    <property type="match status" value="1"/>
</dbReference>
<feature type="compositionally biased region" description="Polar residues" evidence="1">
    <location>
        <begin position="1049"/>
        <end position="1070"/>
    </location>
</feature>
<dbReference type="Gene3D" id="3.10.20.90">
    <property type="entry name" value="Phosphatidylinositol 3-kinase Catalytic Subunit, Chain A, domain 1"/>
    <property type="match status" value="1"/>
</dbReference>
<dbReference type="InParanoid" id="A0A7M7NI87"/>
<feature type="compositionally biased region" description="Acidic residues" evidence="1">
    <location>
        <begin position="976"/>
        <end position="987"/>
    </location>
</feature>
<dbReference type="Pfam" id="PF00373">
    <property type="entry name" value="FERM_M"/>
    <property type="match status" value="1"/>
</dbReference>
<feature type="compositionally biased region" description="Pro residues" evidence="1">
    <location>
        <begin position="2005"/>
        <end position="2014"/>
    </location>
</feature>
<feature type="region of interest" description="Disordered" evidence="1">
    <location>
        <begin position="1461"/>
        <end position="1530"/>
    </location>
</feature>
<dbReference type="PANTHER" id="PTHR46221:SF3">
    <property type="entry name" value="FERM AND PDZ DOMAIN-CONTAINING PROTEIN 4"/>
    <property type="match status" value="1"/>
</dbReference>
<dbReference type="Proteomes" id="UP000007110">
    <property type="component" value="Unassembled WGS sequence"/>
</dbReference>
<evidence type="ECO:0000259" key="3">
    <source>
        <dbReference type="PROSITE" id="PS50057"/>
    </source>
</evidence>
<feature type="compositionally biased region" description="Polar residues" evidence="1">
    <location>
        <begin position="775"/>
        <end position="809"/>
    </location>
</feature>
<feature type="region of interest" description="Disordered" evidence="1">
    <location>
        <begin position="1293"/>
        <end position="1345"/>
    </location>
</feature>
<dbReference type="InterPro" id="IPR000159">
    <property type="entry name" value="RA_dom"/>
</dbReference>
<dbReference type="PANTHER" id="PTHR46221">
    <property type="entry name" value="FERM AND PDZ DOMAIN-CONTAINING PROTEIN FAMILY MEMBER"/>
    <property type="match status" value="1"/>
</dbReference>
<evidence type="ECO:0000259" key="5">
    <source>
        <dbReference type="PROSITE" id="PS50200"/>
    </source>
</evidence>
<dbReference type="InterPro" id="IPR019748">
    <property type="entry name" value="FERM_central"/>
</dbReference>
<feature type="compositionally biased region" description="Low complexity" evidence="1">
    <location>
        <begin position="1461"/>
        <end position="1475"/>
    </location>
</feature>
<feature type="region of interest" description="Disordered" evidence="1">
    <location>
        <begin position="1699"/>
        <end position="1862"/>
    </location>
</feature>
<dbReference type="SUPFAM" id="SSF51045">
    <property type="entry name" value="WW domain"/>
    <property type="match status" value="1"/>
</dbReference>
<organism evidence="6 7">
    <name type="scientific">Strongylocentrotus purpuratus</name>
    <name type="common">Purple sea urchin</name>
    <dbReference type="NCBI Taxonomy" id="7668"/>
    <lineage>
        <taxon>Eukaryota</taxon>
        <taxon>Metazoa</taxon>
        <taxon>Echinodermata</taxon>
        <taxon>Eleutherozoa</taxon>
        <taxon>Echinozoa</taxon>
        <taxon>Echinoidea</taxon>
        <taxon>Euechinoidea</taxon>
        <taxon>Echinacea</taxon>
        <taxon>Camarodonta</taxon>
        <taxon>Echinidea</taxon>
        <taxon>Strongylocentrotidae</taxon>
        <taxon>Strongylocentrotus</taxon>
    </lineage>
</organism>
<proteinExistence type="predicted"/>
<evidence type="ECO:0008006" key="8">
    <source>
        <dbReference type="Google" id="ProtNLM"/>
    </source>
</evidence>
<dbReference type="RefSeq" id="XP_030837006.1">
    <property type="nucleotide sequence ID" value="XM_030981146.1"/>
</dbReference>
<feature type="compositionally biased region" description="Polar residues" evidence="1">
    <location>
        <begin position="1116"/>
        <end position="1134"/>
    </location>
</feature>
<accession>A0A7M7NI87</accession>
<dbReference type="PROSITE" id="PS50200">
    <property type="entry name" value="RA"/>
    <property type="match status" value="1"/>
</dbReference>
<dbReference type="InterPro" id="IPR001202">
    <property type="entry name" value="WW_dom"/>
</dbReference>
<dbReference type="InterPro" id="IPR036034">
    <property type="entry name" value="PDZ_sf"/>
</dbReference>
<feature type="compositionally biased region" description="Polar residues" evidence="1">
    <location>
        <begin position="1781"/>
        <end position="1796"/>
    </location>
</feature>
<dbReference type="Pfam" id="PF21989">
    <property type="entry name" value="RA_2"/>
    <property type="match status" value="1"/>
</dbReference>
<dbReference type="Pfam" id="PF00397">
    <property type="entry name" value="WW"/>
    <property type="match status" value="1"/>
</dbReference>
<dbReference type="OMA" id="CNDVINE"/>
<dbReference type="PROSITE" id="PS50106">
    <property type="entry name" value="PDZ"/>
    <property type="match status" value="1"/>
</dbReference>
<dbReference type="SMART" id="SM00295">
    <property type="entry name" value="B41"/>
    <property type="match status" value="1"/>
</dbReference>
<feature type="domain" description="PDZ" evidence="4">
    <location>
        <begin position="98"/>
        <end position="175"/>
    </location>
</feature>
<dbReference type="CDD" id="cd00201">
    <property type="entry name" value="WW"/>
    <property type="match status" value="2"/>
</dbReference>
<dbReference type="Gene3D" id="1.20.80.10">
    <property type="match status" value="1"/>
</dbReference>
<feature type="compositionally biased region" description="Acidic residues" evidence="1">
    <location>
        <begin position="949"/>
        <end position="961"/>
    </location>
</feature>
<feature type="region of interest" description="Disordered" evidence="1">
    <location>
        <begin position="949"/>
        <end position="1008"/>
    </location>
</feature>
<feature type="domain" description="WW" evidence="2">
    <location>
        <begin position="55"/>
        <end position="88"/>
    </location>
</feature>
<feature type="compositionally biased region" description="Basic and acidic residues" evidence="1">
    <location>
        <begin position="649"/>
        <end position="658"/>
    </location>
</feature>
<dbReference type="SUPFAM" id="SSF54236">
    <property type="entry name" value="Ubiquitin-like"/>
    <property type="match status" value="1"/>
</dbReference>
<dbReference type="CDD" id="cd06769">
    <property type="entry name" value="PDZ_FRMPD1_3_4-like"/>
    <property type="match status" value="1"/>
</dbReference>